<gene>
    <name evidence="2" type="ORF">ILYODFUR_025993</name>
</gene>
<feature type="region of interest" description="Disordered" evidence="1">
    <location>
        <begin position="99"/>
        <end position="128"/>
    </location>
</feature>
<evidence type="ECO:0000256" key="1">
    <source>
        <dbReference type="SAM" id="MobiDB-lite"/>
    </source>
</evidence>
<dbReference type="Proteomes" id="UP001482620">
    <property type="component" value="Unassembled WGS sequence"/>
</dbReference>
<reference evidence="2 3" key="1">
    <citation type="submission" date="2021-06" db="EMBL/GenBank/DDBJ databases">
        <authorList>
            <person name="Palmer J.M."/>
        </authorList>
    </citation>
    <scope>NUCLEOTIDE SEQUENCE [LARGE SCALE GENOMIC DNA]</scope>
    <source>
        <strain evidence="3">if_2019</strain>
        <tissue evidence="2">Muscle</tissue>
    </source>
</reference>
<protein>
    <submittedName>
        <fullName evidence="2">Uncharacterized protein</fullName>
    </submittedName>
</protein>
<keyword evidence="3" id="KW-1185">Reference proteome</keyword>
<comment type="caution">
    <text evidence="2">The sequence shown here is derived from an EMBL/GenBank/DDBJ whole genome shotgun (WGS) entry which is preliminary data.</text>
</comment>
<name>A0ABV0TXS5_9TELE</name>
<feature type="compositionally biased region" description="Pro residues" evidence="1">
    <location>
        <begin position="105"/>
        <end position="121"/>
    </location>
</feature>
<accession>A0ABV0TXS5</accession>
<sequence>MSWRPQLWEAEAYSPSTSFTPSQLLTESSSHSFFVRRWPQNQAARPSHHLCYPMPIGPLHFCSSEWFTNERQIRMCLQSIILRGFTFKDLHSWIPRSSAELRPSSAPPPPSPFSFTPPPVSDPKGGII</sequence>
<dbReference type="EMBL" id="JAHRIQ010049580">
    <property type="protein sequence ID" value="MEQ2237724.1"/>
    <property type="molecule type" value="Genomic_DNA"/>
</dbReference>
<organism evidence="2 3">
    <name type="scientific">Ilyodon furcidens</name>
    <name type="common">goldbreast splitfin</name>
    <dbReference type="NCBI Taxonomy" id="33524"/>
    <lineage>
        <taxon>Eukaryota</taxon>
        <taxon>Metazoa</taxon>
        <taxon>Chordata</taxon>
        <taxon>Craniata</taxon>
        <taxon>Vertebrata</taxon>
        <taxon>Euteleostomi</taxon>
        <taxon>Actinopterygii</taxon>
        <taxon>Neopterygii</taxon>
        <taxon>Teleostei</taxon>
        <taxon>Neoteleostei</taxon>
        <taxon>Acanthomorphata</taxon>
        <taxon>Ovalentaria</taxon>
        <taxon>Atherinomorphae</taxon>
        <taxon>Cyprinodontiformes</taxon>
        <taxon>Goodeidae</taxon>
        <taxon>Ilyodon</taxon>
    </lineage>
</organism>
<evidence type="ECO:0000313" key="2">
    <source>
        <dbReference type="EMBL" id="MEQ2237724.1"/>
    </source>
</evidence>
<evidence type="ECO:0000313" key="3">
    <source>
        <dbReference type="Proteomes" id="UP001482620"/>
    </source>
</evidence>
<proteinExistence type="predicted"/>